<proteinExistence type="predicted"/>
<reference evidence="1" key="1">
    <citation type="journal article" date="2012" name="Proc. Natl. Acad. Sci. U.S.A.">
        <title>Antigenic diversity is generated by distinct evolutionary mechanisms in African trypanosome species.</title>
        <authorList>
            <person name="Jackson A.P."/>
            <person name="Berry A."/>
            <person name="Aslett M."/>
            <person name="Allison H.C."/>
            <person name="Burton P."/>
            <person name="Vavrova-Anderson J."/>
            <person name="Brown R."/>
            <person name="Browne H."/>
            <person name="Corton N."/>
            <person name="Hauser H."/>
            <person name="Gamble J."/>
            <person name="Gilderthorp R."/>
            <person name="Marcello L."/>
            <person name="McQuillan J."/>
            <person name="Otto T.D."/>
            <person name="Quail M.A."/>
            <person name="Sanders M.J."/>
            <person name="van Tonder A."/>
            <person name="Ginger M.L."/>
            <person name="Field M.C."/>
            <person name="Barry J.D."/>
            <person name="Hertz-Fowler C."/>
            <person name="Berriman M."/>
        </authorList>
    </citation>
    <scope>NUCLEOTIDE SEQUENCE</scope>
    <source>
        <strain evidence="1">IL3000</strain>
    </source>
</reference>
<accession>G0UWY8</accession>
<gene>
    <name evidence="1" type="ORF">TCIL3000_10_6780</name>
</gene>
<dbReference type="EMBL" id="HE575323">
    <property type="protein sequence ID" value="CCC93905.1"/>
    <property type="molecule type" value="Genomic_DNA"/>
</dbReference>
<dbReference type="CDD" id="cd23713">
    <property type="entry name" value="RESC19"/>
    <property type="match status" value="1"/>
</dbReference>
<organism evidence="1">
    <name type="scientific">Trypanosoma congolense (strain IL3000)</name>
    <dbReference type="NCBI Taxonomy" id="1068625"/>
    <lineage>
        <taxon>Eukaryota</taxon>
        <taxon>Discoba</taxon>
        <taxon>Euglenozoa</taxon>
        <taxon>Kinetoplastea</taxon>
        <taxon>Metakinetoplastina</taxon>
        <taxon>Trypanosomatida</taxon>
        <taxon>Trypanosomatidae</taxon>
        <taxon>Trypanosoma</taxon>
        <taxon>Nannomonas</taxon>
    </lineage>
</organism>
<dbReference type="VEuPathDB" id="TriTrypDB:TcIL3000_10_6780"/>
<dbReference type="AlphaFoldDB" id="G0UWY8"/>
<sequence length="189" mass="21755">MFYTPLLRTVAEPRRRVVTLTTLLDTVRRDPGMTAGYYANRYFGSERLMEVTRILWGELKFHGQVTLDRIDGPEEPPRWYPVFSLPRRIHRIRIHRAEEEDLSVLQQDIPVPGGSSLTEESSEATASFAEAVENNIISLVHSIPGHDIQFYISELPAAMQPYAPMAFRRLRESEVISRIQTPQGTFVWK</sequence>
<evidence type="ECO:0000313" key="1">
    <source>
        <dbReference type="EMBL" id="CCC93905.1"/>
    </source>
</evidence>
<name>G0UWY8_TRYCI</name>
<protein>
    <submittedName>
        <fullName evidence="1">Uncharacterized protein</fullName>
    </submittedName>
</protein>